<dbReference type="InterPro" id="IPR057929">
    <property type="entry name" value="RamC_N"/>
</dbReference>
<name>A0A5C4THW0_FRUSA</name>
<dbReference type="InterPro" id="IPR011009">
    <property type="entry name" value="Kinase-like_dom_sf"/>
</dbReference>
<dbReference type="Proteomes" id="UP000313312">
    <property type="component" value="Unassembled WGS sequence"/>
</dbReference>
<accession>A0A5C4THW0</accession>
<feature type="domain" description="RamC N-terminal" evidence="1">
    <location>
        <begin position="15"/>
        <end position="180"/>
    </location>
</feature>
<dbReference type="AlphaFoldDB" id="A0A5C4THW0"/>
<gene>
    <name evidence="2" type="ORF">DID87_06255</name>
</gene>
<dbReference type="RefSeq" id="WP_139571204.1">
    <property type="nucleotide sequence ID" value="NZ_QFCR01000026.1"/>
</dbReference>
<comment type="caution">
    <text evidence="2">The sequence shown here is derived from an EMBL/GenBank/DDBJ whole genome shotgun (WGS) entry which is preliminary data.</text>
</comment>
<proteinExistence type="predicted"/>
<evidence type="ECO:0000313" key="3">
    <source>
        <dbReference type="Proteomes" id="UP000313312"/>
    </source>
</evidence>
<protein>
    <recommendedName>
        <fullName evidence="1">RamC N-terminal domain-containing protein</fullName>
    </recommendedName>
</protein>
<dbReference type="Pfam" id="PF25816">
    <property type="entry name" value="RamC_N"/>
    <property type="match status" value="1"/>
</dbReference>
<dbReference type="SUPFAM" id="SSF56112">
    <property type="entry name" value="Protein kinase-like (PK-like)"/>
    <property type="match status" value="1"/>
</dbReference>
<organism evidence="2 3">
    <name type="scientific">Fructilactobacillus sanfranciscensis</name>
    <name type="common">Lactobacillus sanfranciscensis</name>
    <dbReference type="NCBI Taxonomy" id="1625"/>
    <lineage>
        <taxon>Bacteria</taxon>
        <taxon>Bacillati</taxon>
        <taxon>Bacillota</taxon>
        <taxon>Bacilli</taxon>
        <taxon>Lactobacillales</taxon>
        <taxon>Lactobacillaceae</taxon>
        <taxon>Fructilactobacillus</taxon>
    </lineage>
</organism>
<evidence type="ECO:0000313" key="2">
    <source>
        <dbReference type="EMBL" id="TNK89925.1"/>
    </source>
</evidence>
<dbReference type="SUPFAM" id="SSF158745">
    <property type="entry name" value="LanC-like"/>
    <property type="match status" value="1"/>
</dbReference>
<sequence length="658" mass="75781">MFFLSNIKIDNNAKIIETDDFINVTFSENTVLNHFWKIHISMKFEDSEAVITTVANYLNKKHINYKFVKSTGLVKEWLSIRTHESQIGKIITIYPTSIAQADLLLKQLSKILRNYSGPNIFTDRAYKDSQNVFYRYGYHIATSDDHIIGPNQEIFYDDRRPYFQIPSWIKDPFCSENNVNGQAVQNKYKVIGAIDRRPGGNVYLASSYRDGKKYIIKEARKYVFAGDNKLKSVLKHNEFNTIKDLNKKKFNIKTKSIEKIVDNFSEYYVYSFENLKPLDSQSQFSPLLAQPQKKAQALLEIINMSLSLVNKTKQLHDLGYCDLDATLSNLSWDGSQITWLDCDSFSKKSNDGYAKTKGYWLDGFAKINNYQRDIKHIGLFIMHILGDFNYTFQKLKTIDQVIVQIEQHLIQSKLPLDIIKVITYILDSDDLQFNTIEKLLNSAKKSLINKDYQKTRQFILTEINKNVLSEKKSNVIGIMGIMKPYFINNNYVSGKKEDIIEILNNYEVKNGEKTFLKQNPNPNSVISPYLIDGAAGAILVSLLNSVEIKDIKQYLEILNYPLAKTPGFLDGLAGIAFVNIELFLHTHNNKYLQIATTQVLNCMNYTIIENSSVLFYSFYSTHNSENFFNGTEGIYAVAQYLYEINESRLAKNDKKILA</sequence>
<dbReference type="EMBL" id="QFCR01000026">
    <property type="protein sequence ID" value="TNK89925.1"/>
    <property type="molecule type" value="Genomic_DNA"/>
</dbReference>
<evidence type="ECO:0000259" key="1">
    <source>
        <dbReference type="Pfam" id="PF25816"/>
    </source>
</evidence>
<reference evidence="2 3" key="1">
    <citation type="submission" date="2018-05" db="EMBL/GenBank/DDBJ databases">
        <title>Lactobacillus sanfranciscensis Ah4 draft denome sequence.</title>
        <authorList>
            <person name="Zhang G."/>
        </authorList>
    </citation>
    <scope>NUCLEOTIDE SEQUENCE [LARGE SCALE GENOMIC DNA]</scope>
    <source>
        <strain evidence="2 3">Ah4</strain>
    </source>
</reference>